<dbReference type="PaxDb" id="44689-DDB0205320"/>
<dbReference type="Gene3D" id="2.130.10.10">
    <property type="entry name" value="YVTN repeat-like/Quinoprotein amine dehydrogenase"/>
    <property type="match status" value="1"/>
</dbReference>
<dbReference type="EMBL" id="AAFI02000023">
    <property type="protein sequence ID" value="EAL68298.1"/>
    <property type="molecule type" value="Genomic_DNA"/>
</dbReference>
<sequence length="131" mass="15251">MCGEFSGKVIEIGNPLIFQFQLLSSYSCTFQSLNLKYKPPAYSSTEQQQNISVNWYQVTGSDTVKLLEKGVRIEIHHPFSVKNLTWHYKGDYFSSPKEGSRPVKIHQKEKLNHHLERIYTDSEKPKKVKNF</sequence>
<evidence type="ECO:0000313" key="2">
    <source>
        <dbReference type="Proteomes" id="UP000002195"/>
    </source>
</evidence>
<dbReference type="GeneID" id="8621450"/>
<dbReference type="KEGG" id="ddi:DDB_G0278251"/>
<dbReference type="VEuPathDB" id="AmoebaDB:DDB_G0278251"/>
<name>Q54YG1_DICDI</name>
<reference evidence="1 2" key="1">
    <citation type="journal article" date="2005" name="Nature">
        <title>The genome of the social amoeba Dictyostelium discoideum.</title>
        <authorList>
            <consortium name="The Dictyostelium discoideum Sequencing Consortium"/>
            <person name="Eichinger L."/>
            <person name="Pachebat J.A."/>
            <person name="Glockner G."/>
            <person name="Rajandream M.A."/>
            <person name="Sucgang R."/>
            <person name="Berriman M."/>
            <person name="Song J."/>
            <person name="Olsen R."/>
            <person name="Szafranski K."/>
            <person name="Xu Q."/>
            <person name="Tunggal B."/>
            <person name="Kummerfeld S."/>
            <person name="Madera M."/>
            <person name="Konfortov B.A."/>
            <person name="Rivero F."/>
            <person name="Bankier A.T."/>
            <person name="Lehmann R."/>
            <person name="Hamlin N."/>
            <person name="Davies R."/>
            <person name="Gaudet P."/>
            <person name="Fey P."/>
            <person name="Pilcher K."/>
            <person name="Chen G."/>
            <person name="Saunders D."/>
            <person name="Sodergren E."/>
            <person name="Davis P."/>
            <person name="Kerhornou A."/>
            <person name="Nie X."/>
            <person name="Hall N."/>
            <person name="Anjard C."/>
            <person name="Hemphill L."/>
            <person name="Bason N."/>
            <person name="Farbrother P."/>
            <person name="Desany B."/>
            <person name="Just E."/>
            <person name="Morio T."/>
            <person name="Rost R."/>
            <person name="Churcher C."/>
            <person name="Cooper J."/>
            <person name="Haydock S."/>
            <person name="van Driessche N."/>
            <person name="Cronin A."/>
            <person name="Goodhead I."/>
            <person name="Muzny D."/>
            <person name="Mourier T."/>
            <person name="Pain A."/>
            <person name="Lu M."/>
            <person name="Harper D."/>
            <person name="Lindsay R."/>
            <person name="Hauser H."/>
            <person name="James K."/>
            <person name="Quiles M."/>
            <person name="Madan Babu M."/>
            <person name="Saito T."/>
            <person name="Buchrieser C."/>
            <person name="Wardroper A."/>
            <person name="Felder M."/>
            <person name="Thangavelu M."/>
            <person name="Johnson D."/>
            <person name="Knights A."/>
            <person name="Loulseged H."/>
            <person name="Mungall K."/>
            <person name="Oliver K."/>
            <person name="Price C."/>
            <person name="Quail M.A."/>
            <person name="Urushihara H."/>
            <person name="Hernandez J."/>
            <person name="Rabbinowitsch E."/>
            <person name="Steffen D."/>
            <person name="Sanders M."/>
            <person name="Ma J."/>
            <person name="Kohara Y."/>
            <person name="Sharp S."/>
            <person name="Simmonds M."/>
            <person name="Spiegler S."/>
            <person name="Tivey A."/>
            <person name="Sugano S."/>
            <person name="White B."/>
            <person name="Walker D."/>
            <person name="Woodward J."/>
            <person name="Winckler T."/>
            <person name="Tanaka Y."/>
            <person name="Shaulsky G."/>
            <person name="Schleicher M."/>
            <person name="Weinstock G."/>
            <person name="Rosenthal A."/>
            <person name="Cox E.C."/>
            <person name="Chisholm R.L."/>
            <person name="Gibbs R."/>
            <person name="Loomis W.F."/>
            <person name="Platzer M."/>
            <person name="Kay R.R."/>
            <person name="Williams J."/>
            <person name="Dear P.H."/>
            <person name="Noegel A.A."/>
            <person name="Barrell B."/>
            <person name="Kuspa A."/>
        </authorList>
    </citation>
    <scope>NUCLEOTIDE SEQUENCE [LARGE SCALE GENOMIC DNA]</scope>
    <source>
        <strain evidence="1 2">AX4</strain>
    </source>
</reference>
<dbReference type="RefSeq" id="XP_642241.1">
    <property type="nucleotide sequence ID" value="XM_637149.1"/>
</dbReference>
<evidence type="ECO:0000313" key="1">
    <source>
        <dbReference type="EMBL" id="EAL68298.1"/>
    </source>
</evidence>
<dbReference type="Proteomes" id="UP000002195">
    <property type="component" value="Unassembled WGS sequence"/>
</dbReference>
<dbReference type="AlphaFoldDB" id="Q54YG1"/>
<proteinExistence type="predicted"/>
<dbReference type="InParanoid" id="Q54YG1"/>
<gene>
    <name evidence="1" type="ORF">DDB_G0278251</name>
</gene>
<dbReference type="HOGENOM" id="CLU_1931472_0_0_1"/>
<keyword evidence="2" id="KW-1185">Reference proteome</keyword>
<accession>Q54YG1</accession>
<organism evidence="1 2">
    <name type="scientific">Dictyostelium discoideum</name>
    <name type="common">Social amoeba</name>
    <dbReference type="NCBI Taxonomy" id="44689"/>
    <lineage>
        <taxon>Eukaryota</taxon>
        <taxon>Amoebozoa</taxon>
        <taxon>Evosea</taxon>
        <taxon>Eumycetozoa</taxon>
        <taxon>Dictyostelia</taxon>
        <taxon>Dictyosteliales</taxon>
        <taxon>Dictyosteliaceae</taxon>
        <taxon>Dictyostelium</taxon>
    </lineage>
</organism>
<comment type="caution">
    <text evidence="1">The sequence shown here is derived from an EMBL/GenBank/DDBJ whole genome shotgun (WGS) entry which is preliminary data.</text>
</comment>
<dbReference type="STRING" id="44689.Q54YG1"/>
<protein>
    <submittedName>
        <fullName evidence="1">Uncharacterized protein</fullName>
    </submittedName>
</protein>
<dbReference type="InterPro" id="IPR015943">
    <property type="entry name" value="WD40/YVTN_repeat-like_dom_sf"/>
</dbReference>